<dbReference type="InterPro" id="IPR000836">
    <property type="entry name" value="PRTase_dom"/>
</dbReference>
<dbReference type="STRING" id="1124188.SAMN05444377_103101"/>
<dbReference type="SUPFAM" id="SSF53271">
    <property type="entry name" value="PRTase-like"/>
    <property type="match status" value="1"/>
</dbReference>
<dbReference type="AlphaFoldDB" id="A0A1M4YHN0"/>
<dbReference type="PANTHER" id="PTHR47505">
    <property type="entry name" value="DNA UTILIZATION PROTEIN YHGH"/>
    <property type="match status" value="1"/>
</dbReference>
<evidence type="ECO:0000256" key="1">
    <source>
        <dbReference type="ARBA" id="ARBA00008007"/>
    </source>
</evidence>
<dbReference type="Gene3D" id="3.40.50.2020">
    <property type="match status" value="1"/>
</dbReference>
<dbReference type="Pfam" id="PF00156">
    <property type="entry name" value="Pribosyltran"/>
    <property type="match status" value="1"/>
</dbReference>
<evidence type="ECO:0000313" key="3">
    <source>
        <dbReference type="EMBL" id="SHF05171.1"/>
    </source>
</evidence>
<keyword evidence="4" id="KW-1185">Reference proteome</keyword>
<dbReference type="RefSeq" id="WP_073361857.1">
    <property type="nucleotide sequence ID" value="NZ_FQVQ01000003.1"/>
</dbReference>
<organism evidence="3 4">
    <name type="scientific">Flavobacterium fontis</name>
    <dbReference type="NCBI Taxonomy" id="1124188"/>
    <lineage>
        <taxon>Bacteria</taxon>
        <taxon>Pseudomonadati</taxon>
        <taxon>Bacteroidota</taxon>
        <taxon>Flavobacteriia</taxon>
        <taxon>Flavobacteriales</taxon>
        <taxon>Flavobacteriaceae</taxon>
        <taxon>Flavobacterium</taxon>
    </lineage>
</organism>
<dbReference type="OrthoDB" id="9779910at2"/>
<name>A0A1M4YHN0_9FLAO</name>
<accession>A0A1M4YHN0</accession>
<dbReference type="PANTHER" id="PTHR47505:SF1">
    <property type="entry name" value="DNA UTILIZATION PROTEIN YHGH"/>
    <property type="match status" value="1"/>
</dbReference>
<dbReference type="InterPro" id="IPR029057">
    <property type="entry name" value="PRTase-like"/>
</dbReference>
<dbReference type="Proteomes" id="UP000184147">
    <property type="component" value="Unassembled WGS sequence"/>
</dbReference>
<sequence>MLSHFIRLFYPETCASCQALLLHQEFVICTRCRHDLPQTLHHLQKDNEVVRKFYGRIPLVYGGALLYFHKKGAVQELIHHLKYKGQETIGTAIGHWHGAVLQRNFPSLYPDFIIPVPLHPRKQRQRGFNQVDSYADALAERLGIPCLRTLLVRQLYSKTQTKKSIVGRSEVVHEIFGLRNAEGFHHNHFLLVDDVITTGSTLEACARELLKIPGAKISIVCMAMSQ</sequence>
<evidence type="ECO:0000259" key="2">
    <source>
        <dbReference type="Pfam" id="PF00156"/>
    </source>
</evidence>
<comment type="similarity">
    <text evidence="1">Belongs to the ComF/GntX family.</text>
</comment>
<dbReference type="CDD" id="cd06223">
    <property type="entry name" value="PRTases_typeI"/>
    <property type="match status" value="1"/>
</dbReference>
<gene>
    <name evidence="3" type="ORF">SAMN05444377_103101</name>
</gene>
<protein>
    <submittedName>
        <fullName evidence="3">ComF family protein</fullName>
    </submittedName>
</protein>
<reference evidence="3 4" key="1">
    <citation type="submission" date="2016-11" db="EMBL/GenBank/DDBJ databases">
        <authorList>
            <person name="Jaros S."/>
            <person name="Januszkiewicz K."/>
            <person name="Wedrychowicz H."/>
        </authorList>
    </citation>
    <scope>NUCLEOTIDE SEQUENCE [LARGE SCALE GENOMIC DNA]</scope>
    <source>
        <strain evidence="3 4">DSM 25660</strain>
    </source>
</reference>
<evidence type="ECO:0000313" key="4">
    <source>
        <dbReference type="Proteomes" id="UP000184147"/>
    </source>
</evidence>
<feature type="domain" description="Phosphoribosyltransferase" evidence="2">
    <location>
        <begin position="135"/>
        <end position="221"/>
    </location>
</feature>
<dbReference type="EMBL" id="FQVQ01000003">
    <property type="protein sequence ID" value="SHF05171.1"/>
    <property type="molecule type" value="Genomic_DNA"/>
</dbReference>
<proteinExistence type="inferred from homology"/>
<dbReference type="InterPro" id="IPR051910">
    <property type="entry name" value="ComF/GntX_DNA_util-trans"/>
</dbReference>